<keyword evidence="1" id="KW-0472">Membrane</keyword>
<evidence type="ECO:0000313" key="4">
    <source>
        <dbReference type="Proteomes" id="UP001224775"/>
    </source>
</evidence>
<feature type="domain" description="Methyltransferase FkbM" evidence="2">
    <location>
        <begin position="197"/>
        <end position="384"/>
    </location>
</feature>
<keyword evidence="1" id="KW-0812">Transmembrane</keyword>
<gene>
    <name evidence="3" type="ORF">QTG54_000004</name>
</gene>
<dbReference type="Gene3D" id="3.40.50.150">
    <property type="entry name" value="Vaccinia Virus protein VP39"/>
    <property type="match status" value="1"/>
</dbReference>
<proteinExistence type="predicted"/>
<evidence type="ECO:0000259" key="2">
    <source>
        <dbReference type="Pfam" id="PF05050"/>
    </source>
</evidence>
<dbReference type="EMBL" id="JATAAI010000001">
    <property type="protein sequence ID" value="KAK1748065.1"/>
    <property type="molecule type" value="Genomic_DNA"/>
</dbReference>
<feature type="transmembrane region" description="Helical" evidence="1">
    <location>
        <begin position="21"/>
        <end position="40"/>
    </location>
</feature>
<organism evidence="3 4">
    <name type="scientific">Skeletonema marinoi</name>
    <dbReference type="NCBI Taxonomy" id="267567"/>
    <lineage>
        <taxon>Eukaryota</taxon>
        <taxon>Sar</taxon>
        <taxon>Stramenopiles</taxon>
        <taxon>Ochrophyta</taxon>
        <taxon>Bacillariophyta</taxon>
        <taxon>Coscinodiscophyceae</taxon>
        <taxon>Thalassiosirophycidae</taxon>
        <taxon>Thalassiosirales</taxon>
        <taxon>Skeletonemataceae</taxon>
        <taxon>Skeletonema</taxon>
        <taxon>Skeletonema marinoi-dohrnii complex</taxon>
    </lineage>
</organism>
<dbReference type="AlphaFoldDB" id="A0AAD9DJJ7"/>
<keyword evidence="4" id="KW-1185">Reference proteome</keyword>
<dbReference type="InterPro" id="IPR006342">
    <property type="entry name" value="FkbM_mtfrase"/>
</dbReference>
<sequence>MNSSRNNNNTTTATQRRRTSVVIIAFVASITASGIIILHMRASCNLDNYLKNDRHDYFIAPENMLVGAGAADNKESMIELDIDNACPRSSAINTMNNNTPPLELMPRDELLSIVKYWRELNCPQRDTCKFASIGQHLLHIAMERNQTLLTVQVGAMDGRSNDPMYNMFVETRGFNYVISRRPRWGELPPGDSPFPDLSNWLPVMIEPVPQNYDDMKQTYLVIANDKGLACAVPIHAAVSYEDSNKTSCSFCRFNTADDAPATCKGKPDWVKLQLGTLDCEHSNTPYKKNSECILNDTLPCNSLVKLLTDNFVPTEHIAMLQIDIEGYEYILLDGMLKEMPDESLPPVIHFEKKVMHHQDKIHPLRNRTSRLDHTKELLSSRGYHLFDEAEDYLALRLDSNT</sequence>
<comment type="caution">
    <text evidence="3">The sequence shown here is derived from an EMBL/GenBank/DDBJ whole genome shotgun (WGS) entry which is preliminary data.</text>
</comment>
<keyword evidence="1" id="KW-1133">Transmembrane helix</keyword>
<accession>A0AAD9DJJ7</accession>
<evidence type="ECO:0000313" key="3">
    <source>
        <dbReference type="EMBL" id="KAK1748065.1"/>
    </source>
</evidence>
<dbReference type="Proteomes" id="UP001224775">
    <property type="component" value="Unassembled WGS sequence"/>
</dbReference>
<dbReference type="Pfam" id="PF05050">
    <property type="entry name" value="Methyltransf_21"/>
    <property type="match status" value="1"/>
</dbReference>
<name>A0AAD9DJJ7_9STRA</name>
<evidence type="ECO:0000256" key="1">
    <source>
        <dbReference type="SAM" id="Phobius"/>
    </source>
</evidence>
<dbReference type="InterPro" id="IPR029063">
    <property type="entry name" value="SAM-dependent_MTases_sf"/>
</dbReference>
<reference evidence="3" key="1">
    <citation type="submission" date="2023-06" db="EMBL/GenBank/DDBJ databases">
        <title>Survivors Of The Sea: Transcriptome response of Skeletonema marinoi to long-term dormancy.</title>
        <authorList>
            <person name="Pinder M.I.M."/>
            <person name="Kourtchenko O."/>
            <person name="Robertson E.K."/>
            <person name="Larsson T."/>
            <person name="Maumus F."/>
            <person name="Osuna-Cruz C.M."/>
            <person name="Vancaester E."/>
            <person name="Stenow R."/>
            <person name="Vandepoele K."/>
            <person name="Ploug H."/>
            <person name="Bruchert V."/>
            <person name="Godhe A."/>
            <person name="Topel M."/>
        </authorList>
    </citation>
    <scope>NUCLEOTIDE SEQUENCE</scope>
    <source>
        <strain evidence="3">R05AC</strain>
    </source>
</reference>
<protein>
    <recommendedName>
        <fullName evidence="2">Methyltransferase FkbM domain-containing protein</fullName>
    </recommendedName>
</protein>